<evidence type="ECO:0000313" key="5">
    <source>
        <dbReference type="Proteomes" id="UP000027238"/>
    </source>
</evidence>
<dbReference type="HOGENOM" id="CLU_528932_0_0_1"/>
<comment type="similarity">
    <text evidence="2">Belongs to the ustYa family.</text>
</comment>
<accession>A0A066XRL5</accession>
<name>A0A066XRL5_COLSU</name>
<evidence type="ECO:0000256" key="1">
    <source>
        <dbReference type="ARBA" id="ARBA00004685"/>
    </source>
</evidence>
<evidence type="ECO:0000256" key="3">
    <source>
        <dbReference type="SAM" id="SignalP"/>
    </source>
</evidence>
<evidence type="ECO:0000256" key="2">
    <source>
        <dbReference type="ARBA" id="ARBA00035112"/>
    </source>
</evidence>
<dbReference type="InterPro" id="IPR021765">
    <property type="entry name" value="UstYa-like"/>
</dbReference>
<proteinExistence type="inferred from homology"/>
<reference evidence="5" key="1">
    <citation type="journal article" date="2014" name="Genome Announc.">
        <title>Draft genome sequence of Colletotrichum sublineola, a destructive pathogen of cultivated sorghum.</title>
        <authorList>
            <person name="Baroncelli R."/>
            <person name="Sanz-Martin J.M."/>
            <person name="Rech G.E."/>
            <person name="Sukno S.A."/>
            <person name="Thon M.R."/>
        </authorList>
    </citation>
    <scope>NUCLEOTIDE SEQUENCE [LARGE SCALE GENOMIC DNA]</scope>
    <source>
        <strain evidence="5">TX430BB</strain>
    </source>
</reference>
<evidence type="ECO:0000313" key="4">
    <source>
        <dbReference type="EMBL" id="KDN68610.1"/>
    </source>
</evidence>
<organism evidence="4 5">
    <name type="scientific">Colletotrichum sublineola</name>
    <name type="common">Sorghum anthracnose fungus</name>
    <dbReference type="NCBI Taxonomy" id="1173701"/>
    <lineage>
        <taxon>Eukaryota</taxon>
        <taxon>Fungi</taxon>
        <taxon>Dikarya</taxon>
        <taxon>Ascomycota</taxon>
        <taxon>Pezizomycotina</taxon>
        <taxon>Sordariomycetes</taxon>
        <taxon>Hypocreomycetidae</taxon>
        <taxon>Glomerellales</taxon>
        <taxon>Glomerellaceae</taxon>
        <taxon>Colletotrichum</taxon>
        <taxon>Colletotrichum graminicola species complex</taxon>
    </lineage>
</organism>
<feature type="chain" id="PRO_5001630587" description="Tat pathway signal sequence" evidence="3">
    <location>
        <begin position="19"/>
        <end position="515"/>
    </location>
</feature>
<dbReference type="PANTHER" id="PTHR33365">
    <property type="entry name" value="YALI0B05434P"/>
    <property type="match status" value="1"/>
</dbReference>
<dbReference type="Pfam" id="PF11807">
    <property type="entry name" value="UstYa"/>
    <property type="match status" value="1"/>
</dbReference>
<dbReference type="PANTHER" id="PTHR33365:SF4">
    <property type="entry name" value="CYCLOCHLOROTINE BIOSYNTHESIS PROTEIN O"/>
    <property type="match status" value="1"/>
</dbReference>
<dbReference type="OrthoDB" id="4818873at2759"/>
<gene>
    <name evidence="4" type="ORF">CSUB01_10483</name>
</gene>
<dbReference type="Proteomes" id="UP000027238">
    <property type="component" value="Unassembled WGS sequence"/>
</dbReference>
<dbReference type="eggNOG" id="ENOG502T6B0">
    <property type="taxonomic scope" value="Eukaryota"/>
</dbReference>
<keyword evidence="5" id="KW-1185">Reference proteome</keyword>
<keyword evidence="3" id="KW-0732">Signal</keyword>
<dbReference type="GO" id="GO:0043386">
    <property type="term" value="P:mycotoxin biosynthetic process"/>
    <property type="evidence" value="ECO:0007669"/>
    <property type="project" value="InterPro"/>
</dbReference>
<dbReference type="EMBL" id="JMSE01000643">
    <property type="protein sequence ID" value="KDN68610.1"/>
    <property type="molecule type" value="Genomic_DNA"/>
</dbReference>
<dbReference type="AlphaFoldDB" id="A0A066XRL5"/>
<evidence type="ECO:0008006" key="6">
    <source>
        <dbReference type="Google" id="ProtNLM"/>
    </source>
</evidence>
<comment type="pathway">
    <text evidence="1">Mycotoxin biosynthesis.</text>
</comment>
<protein>
    <recommendedName>
        <fullName evidence="6">Tat pathway signal sequence</fullName>
    </recommendedName>
</protein>
<feature type="signal peptide" evidence="3">
    <location>
        <begin position="1"/>
        <end position="18"/>
    </location>
</feature>
<comment type="caution">
    <text evidence="4">The sequence shown here is derived from an EMBL/GenBank/DDBJ whole genome shotgun (WGS) entry which is preliminary data.</text>
</comment>
<sequence length="515" mass="58147">MIFNITLLGLLAITAANGNPIQSNGAETPVKGRDDHSLHGEMVRFKRDTTLDTRDLELAELHQVNLTEMYKHSVIKRDDGDHVTIWVDNRYAEAEGPEEKQPLTKRQRARLWMGSRFTLDTDPDWCMEHDRRDLTSGSSPTTGGVIALRQWGLQNDGYFPWGTNFGGWGWRTVLIAGSNAGSNARYRAQFVDGRRPGGSSRIGSRDVAADADFTLSNQRNFNGKWRAASYGWETCGFLFTPSRANYEIYWNWAGLLYFFETFKYSTTWMKPPTYSPLESDEEQYCPGAARIPNNEPSVLRFSTASFVILAQQIIIILLCILLIWPPVKHGSFQAGWQDTELHAAFDSIKIHKSFISKPAYLAIGPPQSEYVGPPTEELETAWRLLLAPTVLDLNDQEIGVYAGQTAKTELGWTTGLGVYHTLHCINGVRRAVYQHVYGAPDKYELYHLDHCIDLLRLSAQCQSDLTPLLYIDYNGTMGTKPHEHTCRDFDAVHKWAKTKSLIDKCGRTAVTTVLR</sequence>